<proteinExistence type="predicted"/>
<name>A0A0A8ZSU5_ARUDO</name>
<protein>
    <submittedName>
        <fullName evidence="1">Uncharacterized protein</fullName>
    </submittedName>
</protein>
<dbReference type="AlphaFoldDB" id="A0A0A8ZSU5"/>
<accession>A0A0A8ZSU5</accession>
<evidence type="ECO:0000313" key="1">
    <source>
        <dbReference type="EMBL" id="JAD41866.1"/>
    </source>
</evidence>
<sequence length="51" mass="5871">MVVDCGLFLARHGCIPKLALILKPIQRLSGLPYAFLREIIIKLRFRLLTSY</sequence>
<organism evidence="1">
    <name type="scientific">Arundo donax</name>
    <name type="common">Giant reed</name>
    <name type="synonym">Donax arundinaceus</name>
    <dbReference type="NCBI Taxonomy" id="35708"/>
    <lineage>
        <taxon>Eukaryota</taxon>
        <taxon>Viridiplantae</taxon>
        <taxon>Streptophyta</taxon>
        <taxon>Embryophyta</taxon>
        <taxon>Tracheophyta</taxon>
        <taxon>Spermatophyta</taxon>
        <taxon>Magnoliopsida</taxon>
        <taxon>Liliopsida</taxon>
        <taxon>Poales</taxon>
        <taxon>Poaceae</taxon>
        <taxon>PACMAD clade</taxon>
        <taxon>Arundinoideae</taxon>
        <taxon>Arundineae</taxon>
        <taxon>Arundo</taxon>
    </lineage>
</organism>
<reference evidence="1" key="1">
    <citation type="submission" date="2014-09" db="EMBL/GenBank/DDBJ databases">
        <authorList>
            <person name="Magalhaes I.L.F."/>
            <person name="Oliveira U."/>
            <person name="Santos F.R."/>
            <person name="Vidigal T.H.D.A."/>
            <person name="Brescovit A.D."/>
            <person name="Santos A.J."/>
        </authorList>
    </citation>
    <scope>NUCLEOTIDE SEQUENCE</scope>
    <source>
        <tissue evidence="1">Shoot tissue taken approximately 20 cm above the soil surface</tissue>
    </source>
</reference>
<reference evidence="1" key="2">
    <citation type="journal article" date="2015" name="Data Brief">
        <title>Shoot transcriptome of the giant reed, Arundo donax.</title>
        <authorList>
            <person name="Barrero R.A."/>
            <person name="Guerrero F.D."/>
            <person name="Moolhuijzen P."/>
            <person name="Goolsby J.A."/>
            <person name="Tidwell J."/>
            <person name="Bellgard S.E."/>
            <person name="Bellgard M.I."/>
        </authorList>
    </citation>
    <scope>NUCLEOTIDE SEQUENCE</scope>
    <source>
        <tissue evidence="1">Shoot tissue taken approximately 20 cm above the soil surface</tissue>
    </source>
</reference>
<dbReference type="EMBL" id="GBRH01256029">
    <property type="protein sequence ID" value="JAD41866.1"/>
    <property type="molecule type" value="Transcribed_RNA"/>
</dbReference>